<dbReference type="PATRIC" id="fig|889306.3.peg.3170"/>
<dbReference type="InterPro" id="IPR019615">
    <property type="entry name" value="DUF2487"/>
</dbReference>
<reference evidence="1 2" key="1">
    <citation type="submission" date="2015-01" db="EMBL/GenBank/DDBJ databases">
        <title>Genome sequencing of Jeotgalibacillus soli.</title>
        <authorList>
            <person name="Goh K.M."/>
            <person name="Chan K.-G."/>
            <person name="Yaakop A.S."/>
            <person name="Ee R."/>
            <person name="Gan H.M."/>
            <person name="Chan C.S."/>
        </authorList>
    </citation>
    <scope>NUCLEOTIDE SEQUENCE [LARGE SCALE GENOMIC DNA]</scope>
    <source>
        <strain evidence="1 2">P9</strain>
    </source>
</reference>
<comment type="caution">
    <text evidence="1">The sequence shown here is derived from an EMBL/GenBank/DDBJ whole genome shotgun (WGS) entry which is preliminary data.</text>
</comment>
<dbReference type="Pfam" id="PF10673">
    <property type="entry name" value="DUF2487"/>
    <property type="match status" value="1"/>
</dbReference>
<dbReference type="AlphaFoldDB" id="A0A0C2V599"/>
<organism evidence="1 2">
    <name type="scientific">Jeotgalibacillus soli</name>
    <dbReference type="NCBI Taxonomy" id="889306"/>
    <lineage>
        <taxon>Bacteria</taxon>
        <taxon>Bacillati</taxon>
        <taxon>Bacillota</taxon>
        <taxon>Bacilli</taxon>
        <taxon>Bacillales</taxon>
        <taxon>Caryophanaceae</taxon>
        <taxon>Jeotgalibacillus</taxon>
    </lineage>
</organism>
<evidence type="ECO:0000313" key="2">
    <source>
        <dbReference type="Proteomes" id="UP000031938"/>
    </source>
</evidence>
<proteinExistence type="predicted"/>
<protein>
    <recommendedName>
        <fullName evidence="3">DUF2487 domain-containing protein</fullName>
    </recommendedName>
</protein>
<accession>A0A0C2V599</accession>
<dbReference type="EMBL" id="JXRP01000019">
    <property type="protein sequence ID" value="KIL44192.1"/>
    <property type="molecule type" value="Genomic_DNA"/>
</dbReference>
<gene>
    <name evidence="1" type="ORF">KP78_31560</name>
</gene>
<dbReference type="RefSeq" id="WP_041090101.1">
    <property type="nucleotide sequence ID" value="NZ_JXRP01000019.1"/>
</dbReference>
<keyword evidence="2" id="KW-1185">Reference proteome</keyword>
<evidence type="ECO:0000313" key="1">
    <source>
        <dbReference type="EMBL" id="KIL44192.1"/>
    </source>
</evidence>
<dbReference type="OrthoDB" id="2678750at2"/>
<dbReference type="STRING" id="889306.KP78_31560"/>
<evidence type="ECO:0008006" key="3">
    <source>
        <dbReference type="Google" id="ProtNLM"/>
    </source>
</evidence>
<dbReference type="Proteomes" id="UP000031938">
    <property type="component" value="Unassembled WGS sequence"/>
</dbReference>
<name>A0A0C2V599_9BACL</name>
<sequence>MLWNSQEVEVFLKERDYIDTAIVPLLPVSLDKEMKQAASQGEFMSMLTVVLEKQFKGRMMLLPAYTYMNVEEGEENQLRLQKWTNELKAQGFKHVFCLTSDSSWKEREQNINAEVIWLPTVPLEHMDEPYKRTIIEDQVKQLVTTIVQKWQIV</sequence>